<organism evidence="3">
    <name type="scientific">Pseudomonas phage HRDY3</name>
    <dbReference type="NCBI Taxonomy" id="3236930"/>
    <lineage>
        <taxon>Viruses</taxon>
    </lineage>
</organism>
<feature type="compositionally biased region" description="Low complexity" evidence="1">
    <location>
        <begin position="159"/>
        <end position="177"/>
    </location>
</feature>
<reference evidence="3" key="1">
    <citation type="submission" date="2024-07" db="EMBL/GenBank/DDBJ databases">
        <authorList>
            <person name="Bringhurst R.M."/>
            <person name="Homer T.E."/>
        </authorList>
    </citation>
    <scope>NUCLEOTIDE SEQUENCE</scope>
</reference>
<feature type="region of interest" description="Disordered" evidence="1">
    <location>
        <begin position="61"/>
        <end position="88"/>
    </location>
</feature>
<protein>
    <recommendedName>
        <fullName evidence="2">KTSC domain-containing protein</fullName>
    </recommendedName>
</protein>
<evidence type="ECO:0000313" key="3">
    <source>
        <dbReference type="EMBL" id="XDJ15321.1"/>
    </source>
</evidence>
<feature type="region of interest" description="Disordered" evidence="1">
    <location>
        <begin position="158"/>
        <end position="202"/>
    </location>
</feature>
<proteinExistence type="predicted"/>
<sequence length="509" mass="53338">MTKTTTHTAQALLVAAVKTLNGVIRDAKKAGVTVPGLATEVGDGINLRDLKTYLKEFEANQASAKTPAEKAPVKTPAPKAETKPAAKAEPVELKSSAIVEAGTVKIGRNTETVLRVRSIGGVRTAVTDKGTRIAAADLEFNNRGALRVKLDCESKYNGKAAAPAPKADTKAPATKPASGKKQTASEDFEEEPAAKAPAAKAGSDRVFPVRTLNLKKSPMLTAATYDRNTKTLTVTLKDNAVWAYEGVALSEVRAFEQASQPWKHFSAHIANDKKGHMVKNHGAAKAAQTAGDKPAAKPAAKAPAAKPAEKPAASAISTSRLRSEGFKDGRTTEQVLNISKNKETGERFVNTVSGKKIPLAFIIESKGKFRVSDLAGISAAVNPAKPAAKAAAKPAENTRKATAAKPAAQVNGKAPKVNFAAGEGKGSTKAKVVSEKPTRAAVKEHGVRVILNGRKEKIVDVLRIVTRGDTLTAVSSADGHKGLPFDLIMSFDGQPTYTGKVSADLFNAL</sequence>
<accession>A0AB39CEJ1</accession>
<feature type="domain" description="KTSC" evidence="2">
    <location>
        <begin position="217"/>
        <end position="271"/>
    </location>
</feature>
<feature type="region of interest" description="Disordered" evidence="1">
    <location>
        <begin position="285"/>
        <end position="328"/>
    </location>
</feature>
<dbReference type="InterPro" id="IPR025309">
    <property type="entry name" value="KTSC_dom"/>
</dbReference>
<dbReference type="Pfam" id="PF13619">
    <property type="entry name" value="KTSC"/>
    <property type="match status" value="1"/>
</dbReference>
<feature type="compositionally biased region" description="Low complexity" evidence="1">
    <location>
        <begin position="296"/>
        <end position="315"/>
    </location>
</feature>
<name>A0AB39CEJ1_9VIRU</name>
<dbReference type="EMBL" id="PQ015379">
    <property type="protein sequence ID" value="XDJ15321.1"/>
    <property type="molecule type" value="Genomic_DNA"/>
</dbReference>
<evidence type="ECO:0000256" key="1">
    <source>
        <dbReference type="SAM" id="MobiDB-lite"/>
    </source>
</evidence>
<evidence type="ECO:0000259" key="2">
    <source>
        <dbReference type="Pfam" id="PF13619"/>
    </source>
</evidence>